<dbReference type="AlphaFoldDB" id="A0A075HD79"/>
<organism evidence="2">
    <name type="scientific">uncultured marine thaumarchaeote KM3_53_F08</name>
    <dbReference type="NCBI Taxonomy" id="1456186"/>
    <lineage>
        <taxon>Archaea</taxon>
        <taxon>Nitrososphaerota</taxon>
        <taxon>environmental samples</taxon>
    </lineage>
</organism>
<dbReference type="EMBL" id="KF900928">
    <property type="protein sequence ID" value="AIF11838.1"/>
    <property type="molecule type" value="Genomic_DNA"/>
</dbReference>
<evidence type="ECO:0000313" key="2">
    <source>
        <dbReference type="EMBL" id="AIF11838.1"/>
    </source>
</evidence>
<evidence type="ECO:0000256" key="1">
    <source>
        <dbReference type="SAM" id="MobiDB-lite"/>
    </source>
</evidence>
<proteinExistence type="predicted"/>
<sequence length="346" mass="40803">MSQQLKQFEHVVSPPKKRSRVSENNPYWEKKLSESQISLLEIHDKSDWVNVELFQDYKTPKGIMKKIHWKLPSTKEKNITCGKFKTLGCFNLMGHPDNQAYIQHTKLSCFRSACEYCWMEKWLARESRRSTLRIEKYESVMKQLGKTRFNKPIHVIVSPSWNDKFMRYDLLKKKCREILDKAGIKGGLLIYHPFKLDKKKMKWVCMPHFHVVGFGWLLDNNKNTDKQGWVIKNKGVRQSLHSTIYYQLSHAGVADNIHSITWFGELGYRSKYAELIKVENEEPNDNCEFCGEILVNAVFVATDRPPPDKEFIGLVDSWDWLPTESKTMYFQKILDEKIISLDFDFY</sequence>
<accession>A0A075HD79</accession>
<name>A0A075HD79_9ARCH</name>
<protein>
    <submittedName>
        <fullName evidence="2">Uncharacterized protein</fullName>
    </submittedName>
</protein>
<feature type="region of interest" description="Disordered" evidence="1">
    <location>
        <begin position="1"/>
        <end position="24"/>
    </location>
</feature>
<reference evidence="2" key="1">
    <citation type="journal article" date="2014" name="Genome Biol. Evol.">
        <title>Pangenome evidence for extensive interdomain horizontal transfer affecting lineage core and shell genes in uncultured planktonic thaumarchaeota and euryarchaeota.</title>
        <authorList>
            <person name="Deschamps P."/>
            <person name="Zivanovic Y."/>
            <person name="Moreira D."/>
            <person name="Rodriguez-Valera F."/>
            <person name="Lopez-Garcia P."/>
        </authorList>
    </citation>
    <scope>NUCLEOTIDE SEQUENCE</scope>
</reference>